<evidence type="ECO:0000313" key="2">
    <source>
        <dbReference type="Proteomes" id="UP000004625"/>
    </source>
</evidence>
<evidence type="ECO:0000313" key="1">
    <source>
        <dbReference type="EMBL" id="EHL98062.1"/>
    </source>
</evidence>
<sequence length="45" mass="5215">KTNFIAANTTDHAANEYRPKLKDLVPINFHKTTSFDEKTPTRIIR</sequence>
<dbReference type="Proteomes" id="UP000004625">
    <property type="component" value="Unassembled WGS sequence"/>
</dbReference>
<protein>
    <submittedName>
        <fullName evidence="1">Uncharacterized protein</fullName>
    </submittedName>
</protein>
<reference evidence="1 2" key="1">
    <citation type="submission" date="2011-09" db="EMBL/GenBank/DDBJ databases">
        <authorList>
            <person name="Weinstock G."/>
            <person name="Sodergren E."/>
            <person name="Clifton S."/>
            <person name="Fulton L."/>
            <person name="Fulton B."/>
            <person name="Courtney L."/>
            <person name="Fronick C."/>
            <person name="Harrison M."/>
            <person name="Strong C."/>
            <person name="Farmer C."/>
            <person name="Delahaunty K."/>
            <person name="Markovic C."/>
            <person name="Hall O."/>
            <person name="Minx P."/>
            <person name="Tomlinson C."/>
            <person name="Mitreva M."/>
            <person name="Hou S."/>
            <person name="Chen J."/>
            <person name="Wollam A."/>
            <person name="Pepin K.H."/>
            <person name="Johnson M."/>
            <person name="Bhonagiri V."/>
            <person name="Zhang X."/>
            <person name="Suruliraj S."/>
            <person name="Warren W."/>
            <person name="Chinwalla A."/>
            <person name="Mardis E.R."/>
            <person name="Wilson R.K."/>
        </authorList>
    </citation>
    <scope>NUCLEOTIDE SEQUENCE [LARGE SCALE GENOMIC DNA]</scope>
    <source>
        <strain evidence="1 2">F0439</strain>
    </source>
</reference>
<accession>G9ZPR3</accession>
<proteinExistence type="predicted"/>
<dbReference type="EMBL" id="AGEY01000088">
    <property type="protein sequence ID" value="EHL98062.1"/>
    <property type="molecule type" value="Genomic_DNA"/>
</dbReference>
<gene>
    <name evidence="1" type="ORF">HMPREF9103_01717</name>
</gene>
<dbReference type="AlphaFoldDB" id="G9ZPR3"/>
<comment type="caution">
    <text evidence="1">The sequence shown here is derived from an EMBL/GenBank/DDBJ whole genome shotgun (WGS) entry which is preliminary data.</text>
</comment>
<feature type="non-terminal residue" evidence="1">
    <location>
        <position position="1"/>
    </location>
</feature>
<keyword evidence="2" id="KW-1185">Reference proteome</keyword>
<dbReference type="HOGENOM" id="CLU_3193040_0_0_9"/>
<organism evidence="1 2">
    <name type="scientific">Lentilactobacillus parafarraginis F0439</name>
    <dbReference type="NCBI Taxonomy" id="797515"/>
    <lineage>
        <taxon>Bacteria</taxon>
        <taxon>Bacillati</taxon>
        <taxon>Bacillota</taxon>
        <taxon>Bacilli</taxon>
        <taxon>Lactobacillales</taxon>
        <taxon>Lactobacillaceae</taxon>
        <taxon>Lentilactobacillus</taxon>
    </lineage>
</organism>
<name>G9ZPR3_9LACO</name>